<evidence type="ECO:0000256" key="3">
    <source>
        <dbReference type="ARBA" id="ARBA00023163"/>
    </source>
</evidence>
<keyword evidence="6" id="KW-1133">Transmembrane helix</keyword>
<dbReference type="EMBL" id="BKCP01012514">
    <property type="protein sequence ID" value="GER56183.1"/>
    <property type="molecule type" value="Genomic_DNA"/>
</dbReference>
<keyword evidence="2 4" id="KW-0240">DNA-directed RNA polymerase</keyword>
<feature type="transmembrane region" description="Helical" evidence="6">
    <location>
        <begin position="496"/>
        <end position="514"/>
    </location>
</feature>
<reference evidence="8" key="1">
    <citation type="journal article" date="2019" name="Curr. Biol.">
        <title>Genome Sequence of Striga asiatica Provides Insight into the Evolution of Plant Parasitism.</title>
        <authorList>
            <person name="Yoshida S."/>
            <person name="Kim S."/>
            <person name="Wafula E.K."/>
            <person name="Tanskanen J."/>
            <person name="Kim Y.M."/>
            <person name="Honaas L."/>
            <person name="Yang Z."/>
            <person name="Spallek T."/>
            <person name="Conn C.E."/>
            <person name="Ichihashi Y."/>
            <person name="Cheong K."/>
            <person name="Cui S."/>
            <person name="Der J.P."/>
            <person name="Gundlach H."/>
            <person name="Jiao Y."/>
            <person name="Hori C."/>
            <person name="Ishida J.K."/>
            <person name="Kasahara H."/>
            <person name="Kiba T."/>
            <person name="Kim M.S."/>
            <person name="Koo N."/>
            <person name="Laohavisit A."/>
            <person name="Lee Y.H."/>
            <person name="Lumba S."/>
            <person name="McCourt P."/>
            <person name="Mortimer J.C."/>
            <person name="Mutuku J.M."/>
            <person name="Nomura T."/>
            <person name="Sasaki-Sekimoto Y."/>
            <person name="Seto Y."/>
            <person name="Wang Y."/>
            <person name="Wakatake T."/>
            <person name="Sakakibara H."/>
            <person name="Demura T."/>
            <person name="Yamaguchi S."/>
            <person name="Yoneyama K."/>
            <person name="Manabe R.I."/>
            <person name="Nelson D.C."/>
            <person name="Schulman A.H."/>
            <person name="Timko M.P."/>
            <person name="dePamphilis C.W."/>
            <person name="Choi D."/>
            <person name="Shirasu K."/>
        </authorList>
    </citation>
    <scope>NUCLEOTIDE SEQUENCE [LARGE SCALE GENOMIC DNA]</scope>
    <source>
        <strain evidence="8">cv. UVA1</strain>
    </source>
</reference>
<keyword evidence="3 4" id="KW-0804">Transcription</keyword>
<keyword evidence="6" id="KW-0812">Transmembrane</keyword>
<dbReference type="GO" id="GO:0006352">
    <property type="term" value="P:DNA-templated transcription initiation"/>
    <property type="evidence" value="ECO:0007669"/>
    <property type="project" value="UniProtKB-UniRule"/>
</dbReference>
<comment type="caution">
    <text evidence="7">The sequence shown here is derived from an EMBL/GenBank/DDBJ whole genome shotgun (WGS) entry which is preliminary data.</text>
</comment>
<proteinExistence type="predicted"/>
<dbReference type="PANTHER" id="PTHR12709:SF3">
    <property type="entry name" value="DNA-DIRECTED RNA POLYMERASE V SUBUNIT 7"/>
    <property type="match status" value="1"/>
</dbReference>
<evidence type="ECO:0000256" key="2">
    <source>
        <dbReference type="ARBA" id="ARBA00022478"/>
    </source>
</evidence>
<evidence type="ECO:0000256" key="6">
    <source>
        <dbReference type="SAM" id="Phobius"/>
    </source>
</evidence>
<dbReference type="InterPro" id="IPR036898">
    <property type="entry name" value="RNA_pol_Rpb7-like_N_sf"/>
</dbReference>
<evidence type="ECO:0000256" key="4">
    <source>
        <dbReference type="RuleBase" id="RU369086"/>
    </source>
</evidence>
<dbReference type="GO" id="GO:0003697">
    <property type="term" value="F:single-stranded DNA binding"/>
    <property type="evidence" value="ECO:0007669"/>
    <property type="project" value="TreeGrafter"/>
</dbReference>
<organism evidence="7 8">
    <name type="scientific">Striga asiatica</name>
    <name type="common">Asiatic witchweed</name>
    <name type="synonym">Buchnera asiatica</name>
    <dbReference type="NCBI Taxonomy" id="4170"/>
    <lineage>
        <taxon>Eukaryota</taxon>
        <taxon>Viridiplantae</taxon>
        <taxon>Streptophyta</taxon>
        <taxon>Embryophyta</taxon>
        <taxon>Tracheophyta</taxon>
        <taxon>Spermatophyta</taxon>
        <taxon>Magnoliopsida</taxon>
        <taxon>eudicotyledons</taxon>
        <taxon>Gunneridae</taxon>
        <taxon>Pentapetalae</taxon>
        <taxon>asterids</taxon>
        <taxon>lamiids</taxon>
        <taxon>Lamiales</taxon>
        <taxon>Orobanchaceae</taxon>
        <taxon>Buchnereae</taxon>
        <taxon>Striga</taxon>
    </lineage>
</organism>
<dbReference type="SUPFAM" id="SSF88798">
    <property type="entry name" value="N-terminal, heterodimerisation domain of RBP7 (RpoE)"/>
    <property type="match status" value="1"/>
</dbReference>
<name>A0A5A7RG58_STRAF</name>
<dbReference type="Gene3D" id="3.30.1490.120">
    <property type="entry name" value="RNA polymerase Rpb7-like, N-terminal domain"/>
    <property type="match status" value="2"/>
</dbReference>
<dbReference type="Proteomes" id="UP000325081">
    <property type="component" value="Unassembled WGS sequence"/>
</dbReference>
<dbReference type="AlphaFoldDB" id="A0A5A7RG58"/>
<protein>
    <recommendedName>
        <fullName evidence="4">DNA-directed RNA polymerase subunit</fullName>
    </recommendedName>
</protein>
<gene>
    <name evidence="7" type="ORF">STAS_33895</name>
</gene>
<evidence type="ECO:0000256" key="1">
    <source>
        <dbReference type="ARBA" id="ARBA00004123"/>
    </source>
</evidence>
<feature type="coiled-coil region" evidence="5">
    <location>
        <begin position="440"/>
        <end position="495"/>
    </location>
</feature>
<keyword evidence="6" id="KW-0472">Membrane</keyword>
<evidence type="ECO:0000256" key="5">
    <source>
        <dbReference type="SAM" id="Coils"/>
    </source>
</evidence>
<keyword evidence="8" id="KW-1185">Reference proteome</keyword>
<dbReference type="GO" id="GO:0003727">
    <property type="term" value="F:single-stranded RNA binding"/>
    <property type="evidence" value="ECO:0007669"/>
    <property type="project" value="TreeGrafter"/>
</dbReference>
<comment type="function">
    <text evidence="4">DNA-dependent RNA polymerase which catalyzes the transcription of DNA into RNA using the four ribonucleoside triphosphates as substrates.</text>
</comment>
<dbReference type="PANTHER" id="PTHR12709">
    <property type="entry name" value="DNA-DIRECTED RNA POLYMERASE II, III"/>
    <property type="match status" value="1"/>
</dbReference>
<keyword evidence="5" id="KW-0175">Coiled coil</keyword>
<dbReference type="GO" id="GO:0005634">
    <property type="term" value="C:nucleus"/>
    <property type="evidence" value="ECO:0007669"/>
    <property type="project" value="UniProtKB-SubCell"/>
</dbReference>
<dbReference type="OrthoDB" id="1162399at2759"/>
<keyword evidence="4" id="KW-0539">Nucleus</keyword>
<dbReference type="GO" id="GO:0000428">
    <property type="term" value="C:DNA-directed RNA polymerase complex"/>
    <property type="evidence" value="ECO:0007669"/>
    <property type="project" value="UniProtKB-KW"/>
</dbReference>
<dbReference type="Gene3D" id="2.40.50.140">
    <property type="entry name" value="Nucleic acid-binding proteins"/>
    <property type="match status" value="2"/>
</dbReference>
<accession>A0A5A7RG58</accession>
<dbReference type="InterPro" id="IPR045113">
    <property type="entry name" value="Rpb7-like"/>
</dbReference>
<dbReference type="SUPFAM" id="SSF50249">
    <property type="entry name" value="Nucleic acid-binding proteins"/>
    <property type="match status" value="2"/>
</dbReference>
<comment type="subcellular location">
    <subcellularLocation>
        <location evidence="1 4">Nucleus</location>
    </subcellularLocation>
</comment>
<evidence type="ECO:0000313" key="8">
    <source>
        <dbReference type="Proteomes" id="UP000325081"/>
    </source>
</evidence>
<dbReference type="InterPro" id="IPR012340">
    <property type="entry name" value="NA-bd_OB-fold"/>
</dbReference>
<evidence type="ECO:0000313" key="7">
    <source>
        <dbReference type="EMBL" id="GER56183.1"/>
    </source>
</evidence>
<sequence>MFKIREGYIVVFHKPQRSLMLRDVVGTVGVLVPVKDLSKNRRSVASIIATHLLTRLSQIKVCECGYLLSVTKLLNISRGQISFGSKQIIFTVEFRCRTFLPVQGEIMNGVVHRIMRHGVFLRSGPMNIIYLSLRLMPNYHFVSGENPAHVREDMSRVEIGVVVRFMVYAVRWVEDDELKEARVLASIDGDGLGPLSLNGLDGKNNGKNLEMINFVAGIFGHCDFQALETETSNHLARSIEFAKITIQKTNYIINCDGTGIEKAIVVQLLNDFATKKASPNMGYFMAVTTLDRVGPGMLGQERPTSVLFPVEFTCVTFKMLVGEVLDGVVHRVMKHGVFLRCGPADKVYLSQRKMPGFDFVPGENPYFEEEGTSKRVEKGTKIRFSVIDQRYDEADKDFKAIVSADMEGLGPNGGCDFFSWVDPPTCDRPEKIMPGLVKKMKALERANENFKFENTKLEEKVEKLKEKIEKLQKKVEKLQALNKRLVEKKEKMEMKMGFALAIATLLCVFLLYRIR</sequence>